<comment type="caution">
    <text evidence="3">The sequence shown here is derived from an EMBL/GenBank/DDBJ whole genome shotgun (WGS) entry which is preliminary data.</text>
</comment>
<feature type="signal peptide" evidence="2">
    <location>
        <begin position="1"/>
        <end position="29"/>
    </location>
</feature>
<evidence type="ECO:0000313" key="3">
    <source>
        <dbReference type="EMBL" id="TMQ58516.1"/>
    </source>
</evidence>
<keyword evidence="1" id="KW-0472">Membrane</keyword>
<evidence type="ECO:0000256" key="1">
    <source>
        <dbReference type="SAM" id="Phobius"/>
    </source>
</evidence>
<protein>
    <submittedName>
        <fullName evidence="3">Uncharacterized protein</fullName>
    </submittedName>
</protein>
<keyword evidence="1" id="KW-1133">Transmembrane helix</keyword>
<name>A0A538T4G1_UNCEI</name>
<dbReference type="AlphaFoldDB" id="A0A538T4G1"/>
<reference evidence="3 4" key="1">
    <citation type="journal article" date="2019" name="Nat. Microbiol.">
        <title>Mediterranean grassland soil C-N compound turnover is dependent on rainfall and depth, and is mediated by genomically divergent microorganisms.</title>
        <authorList>
            <person name="Diamond S."/>
            <person name="Andeer P.F."/>
            <person name="Li Z."/>
            <person name="Crits-Christoph A."/>
            <person name="Burstein D."/>
            <person name="Anantharaman K."/>
            <person name="Lane K.R."/>
            <person name="Thomas B.C."/>
            <person name="Pan C."/>
            <person name="Northen T.R."/>
            <person name="Banfield J.F."/>
        </authorList>
    </citation>
    <scope>NUCLEOTIDE SEQUENCE [LARGE SCALE GENOMIC DNA]</scope>
    <source>
        <strain evidence="3">WS_2</strain>
    </source>
</reference>
<keyword evidence="2" id="KW-0732">Signal</keyword>
<organism evidence="3 4">
    <name type="scientific">Eiseniibacteriota bacterium</name>
    <dbReference type="NCBI Taxonomy" id="2212470"/>
    <lineage>
        <taxon>Bacteria</taxon>
        <taxon>Candidatus Eiseniibacteriota</taxon>
    </lineage>
</organism>
<keyword evidence="1" id="KW-0812">Transmembrane</keyword>
<sequence length="76" mass="7593">MTRRIARTAFTAAGVVLLALAFAAGPLHADIGGPGTESWPQLLRYAGCALSIAAASSGLGLAAALVMCAHVIITES</sequence>
<gene>
    <name evidence="3" type="ORF">E6K72_02465</name>
</gene>
<feature type="transmembrane region" description="Helical" evidence="1">
    <location>
        <begin position="53"/>
        <end position="73"/>
    </location>
</feature>
<evidence type="ECO:0000313" key="4">
    <source>
        <dbReference type="Proteomes" id="UP000317716"/>
    </source>
</evidence>
<dbReference type="EMBL" id="VBOS01000074">
    <property type="protein sequence ID" value="TMQ58516.1"/>
    <property type="molecule type" value="Genomic_DNA"/>
</dbReference>
<feature type="chain" id="PRO_5021782484" evidence="2">
    <location>
        <begin position="30"/>
        <end position="76"/>
    </location>
</feature>
<dbReference type="Proteomes" id="UP000317716">
    <property type="component" value="Unassembled WGS sequence"/>
</dbReference>
<evidence type="ECO:0000256" key="2">
    <source>
        <dbReference type="SAM" id="SignalP"/>
    </source>
</evidence>
<proteinExistence type="predicted"/>
<accession>A0A538T4G1</accession>